<sequence>MSYQKVFKTELDWNKILQSAIKLKHKERRKLIKKIKRSCKRKALAFKRDGKLHDVSQETSLSEESSVDESTSPPRKVIDYRQYFTEPPLLTGQGMKKTSNSVTLSLNREDDLKTGVQANKVNSQETCASNDSGKVSPTPQDESKEQETVRVDEEVKNAAIAKLLDQIDAEASEWRNPYEPQSVSGDVTSKKTDVSSVKAVLSTTPATSTARPCTLRTNNNRVPCQFYDKVGSCRFGDFCSRLHEKPSRTNTILLRGMFNTFAFDIMQRAKRSSQGDENDLALEHSEADLYDEFVEFSDDVLPELETYGKVVQFKVCCNRENHLRGNVYVQYQTEEDAVHAFEKLNGRFYGGRCLSCEFINIKSWKGAFCGMHFNNRVCPRGNSCNFLHVFKDRARRFYNADCDFTASERTVSKYRNTFHGKLSVSRNWDTRHPKIKRKRSPSPTDARKSRKRKKRKSVSSDLDEDLFKKEKVGNTVNTLQLRITLNANPKLD</sequence>
<evidence type="ECO:0000256" key="7">
    <source>
        <dbReference type="PROSITE-ProRule" id="PRU00723"/>
    </source>
</evidence>
<dbReference type="SUPFAM" id="SSF90229">
    <property type="entry name" value="CCCH zinc finger"/>
    <property type="match status" value="1"/>
</dbReference>
<keyword evidence="3 7" id="KW-0863">Zinc-finger</keyword>
<name>A0ABP0F333_CLALP</name>
<dbReference type="SMART" id="SM00360">
    <property type="entry name" value="RRM"/>
    <property type="match status" value="1"/>
</dbReference>
<dbReference type="InterPro" id="IPR009145">
    <property type="entry name" value="U2AF_small"/>
</dbReference>
<dbReference type="Gene3D" id="3.30.70.330">
    <property type="match status" value="1"/>
</dbReference>
<dbReference type="PROSITE" id="PS50102">
    <property type="entry name" value="RRM"/>
    <property type="match status" value="1"/>
</dbReference>
<feature type="compositionally biased region" description="Polar residues" evidence="8">
    <location>
        <begin position="116"/>
        <end position="140"/>
    </location>
</feature>
<feature type="domain" description="C3H1-type" evidence="10">
    <location>
        <begin position="363"/>
        <end position="391"/>
    </location>
</feature>
<reference evidence="11 12" key="1">
    <citation type="submission" date="2024-02" db="EMBL/GenBank/DDBJ databases">
        <authorList>
            <person name="Daric V."/>
            <person name="Darras S."/>
        </authorList>
    </citation>
    <scope>NUCLEOTIDE SEQUENCE [LARGE SCALE GENOMIC DNA]</scope>
</reference>
<feature type="region of interest" description="Disordered" evidence="8">
    <location>
        <begin position="106"/>
        <end position="149"/>
    </location>
</feature>
<keyword evidence="1 7" id="KW-0479">Metal-binding</keyword>
<comment type="caution">
    <text evidence="11">The sequence shown here is derived from an EMBL/GenBank/DDBJ whole genome shotgun (WGS) entry which is preliminary data.</text>
</comment>
<dbReference type="InterPro" id="IPR000571">
    <property type="entry name" value="Znf_CCCH"/>
</dbReference>
<evidence type="ECO:0000259" key="10">
    <source>
        <dbReference type="PROSITE" id="PS50103"/>
    </source>
</evidence>
<dbReference type="PRINTS" id="PR01848">
    <property type="entry name" value="U2AUXFACTOR"/>
</dbReference>
<dbReference type="InterPro" id="IPR012677">
    <property type="entry name" value="Nucleotide-bd_a/b_plait_sf"/>
</dbReference>
<feature type="domain" description="RRM" evidence="9">
    <location>
        <begin position="278"/>
        <end position="361"/>
    </location>
</feature>
<dbReference type="Pfam" id="PF00642">
    <property type="entry name" value="zf-CCCH"/>
    <property type="match status" value="1"/>
</dbReference>
<evidence type="ECO:0000256" key="3">
    <source>
        <dbReference type="ARBA" id="ARBA00022771"/>
    </source>
</evidence>
<dbReference type="InterPro" id="IPR035979">
    <property type="entry name" value="RBD_domain_sf"/>
</dbReference>
<feature type="region of interest" description="Disordered" evidence="8">
    <location>
        <begin position="429"/>
        <end position="463"/>
    </location>
</feature>
<keyword evidence="12" id="KW-1185">Reference proteome</keyword>
<dbReference type="Proteomes" id="UP001642483">
    <property type="component" value="Unassembled WGS sequence"/>
</dbReference>
<dbReference type="EMBL" id="CAWYQH010000002">
    <property type="protein sequence ID" value="CAK8673251.1"/>
    <property type="molecule type" value="Genomic_DNA"/>
</dbReference>
<evidence type="ECO:0000256" key="2">
    <source>
        <dbReference type="ARBA" id="ARBA00022737"/>
    </source>
</evidence>
<keyword evidence="5 6" id="KW-0694">RNA-binding</keyword>
<protein>
    <submittedName>
        <fullName evidence="11">Uncharacterized protein</fullName>
    </submittedName>
</protein>
<proteinExistence type="predicted"/>
<organism evidence="11 12">
    <name type="scientific">Clavelina lepadiformis</name>
    <name type="common">Light-bulb sea squirt</name>
    <name type="synonym">Ascidia lepadiformis</name>
    <dbReference type="NCBI Taxonomy" id="159417"/>
    <lineage>
        <taxon>Eukaryota</taxon>
        <taxon>Metazoa</taxon>
        <taxon>Chordata</taxon>
        <taxon>Tunicata</taxon>
        <taxon>Ascidiacea</taxon>
        <taxon>Aplousobranchia</taxon>
        <taxon>Clavelinidae</taxon>
        <taxon>Clavelina</taxon>
    </lineage>
</organism>
<evidence type="ECO:0000256" key="5">
    <source>
        <dbReference type="ARBA" id="ARBA00022884"/>
    </source>
</evidence>
<feature type="compositionally biased region" description="Polar residues" evidence="8">
    <location>
        <begin position="57"/>
        <end position="73"/>
    </location>
</feature>
<feature type="zinc finger region" description="C3H1-type" evidence="7">
    <location>
        <begin position="363"/>
        <end position="391"/>
    </location>
</feature>
<dbReference type="PANTHER" id="PTHR12620">
    <property type="entry name" value="U2 SNRNP AUXILIARY FACTOR, SMALL SUBUNIT"/>
    <property type="match status" value="1"/>
</dbReference>
<dbReference type="SMART" id="SM00361">
    <property type="entry name" value="RRM_1"/>
    <property type="match status" value="1"/>
</dbReference>
<dbReference type="InterPro" id="IPR036855">
    <property type="entry name" value="Znf_CCCH_sf"/>
</dbReference>
<evidence type="ECO:0000256" key="8">
    <source>
        <dbReference type="SAM" id="MobiDB-lite"/>
    </source>
</evidence>
<dbReference type="CDD" id="cd12540">
    <property type="entry name" value="RRM_U2AFBPL"/>
    <property type="match status" value="1"/>
</dbReference>
<evidence type="ECO:0000259" key="9">
    <source>
        <dbReference type="PROSITE" id="PS50102"/>
    </source>
</evidence>
<dbReference type="InterPro" id="IPR000504">
    <property type="entry name" value="RRM_dom"/>
</dbReference>
<dbReference type="SUPFAM" id="SSF54928">
    <property type="entry name" value="RNA-binding domain, RBD"/>
    <property type="match status" value="1"/>
</dbReference>
<feature type="compositionally biased region" description="Basic residues" evidence="8">
    <location>
        <begin position="448"/>
        <end position="457"/>
    </location>
</feature>
<evidence type="ECO:0000256" key="6">
    <source>
        <dbReference type="PROSITE-ProRule" id="PRU00176"/>
    </source>
</evidence>
<feature type="domain" description="C3H1-type" evidence="10">
    <location>
        <begin position="218"/>
        <end position="246"/>
    </location>
</feature>
<gene>
    <name evidence="11" type="ORF">CVLEPA_LOCUS3061</name>
</gene>
<evidence type="ECO:0000313" key="12">
    <source>
        <dbReference type="Proteomes" id="UP001642483"/>
    </source>
</evidence>
<keyword evidence="4 7" id="KW-0862">Zinc</keyword>
<evidence type="ECO:0000256" key="1">
    <source>
        <dbReference type="ARBA" id="ARBA00022723"/>
    </source>
</evidence>
<keyword evidence="2" id="KW-0677">Repeat</keyword>
<evidence type="ECO:0000256" key="4">
    <source>
        <dbReference type="ARBA" id="ARBA00022833"/>
    </source>
</evidence>
<feature type="zinc finger region" description="C3H1-type" evidence="7">
    <location>
        <begin position="218"/>
        <end position="246"/>
    </location>
</feature>
<evidence type="ECO:0000313" key="11">
    <source>
        <dbReference type="EMBL" id="CAK8673251.1"/>
    </source>
</evidence>
<accession>A0ABP0F333</accession>
<feature type="region of interest" description="Disordered" evidence="8">
    <location>
        <begin position="51"/>
        <end position="74"/>
    </location>
</feature>
<dbReference type="PROSITE" id="PS50103">
    <property type="entry name" value="ZF_C3H1"/>
    <property type="match status" value="2"/>
</dbReference>
<dbReference type="Pfam" id="PF00076">
    <property type="entry name" value="RRM_1"/>
    <property type="match status" value="1"/>
</dbReference>
<dbReference type="SMART" id="SM00356">
    <property type="entry name" value="ZnF_C3H1"/>
    <property type="match status" value="2"/>
</dbReference>
<dbReference type="InterPro" id="IPR003954">
    <property type="entry name" value="RRM_euk-type"/>
</dbReference>